<gene>
    <name evidence="3" type="ORF">C474_18800</name>
</gene>
<dbReference type="EMBL" id="AOIV01000042">
    <property type="protein sequence ID" value="ELZ26719.1"/>
    <property type="molecule type" value="Genomic_DNA"/>
</dbReference>
<dbReference type="InterPro" id="IPR036987">
    <property type="entry name" value="SRA-YDG_sf"/>
</dbReference>
<proteinExistence type="predicted"/>
<dbReference type="Proteomes" id="UP000011513">
    <property type="component" value="Unassembled WGS sequence"/>
</dbReference>
<dbReference type="Pfam" id="PF26348">
    <property type="entry name" value="SRA_ScoMcrA"/>
    <property type="match status" value="1"/>
</dbReference>
<dbReference type="AlphaFoldDB" id="M0CXU6"/>
<feature type="region of interest" description="Disordered" evidence="1">
    <location>
        <begin position="191"/>
        <end position="218"/>
    </location>
</feature>
<evidence type="ECO:0000259" key="2">
    <source>
        <dbReference type="Pfam" id="PF26348"/>
    </source>
</evidence>
<organism evidence="3 4">
    <name type="scientific">Halogeometricum pallidum JCM 14848</name>
    <dbReference type="NCBI Taxonomy" id="1227487"/>
    <lineage>
        <taxon>Archaea</taxon>
        <taxon>Methanobacteriati</taxon>
        <taxon>Methanobacteriota</taxon>
        <taxon>Stenosarchaea group</taxon>
        <taxon>Halobacteria</taxon>
        <taxon>Halobacteriales</taxon>
        <taxon>Haloferacaceae</taxon>
        <taxon>Halogeometricum</taxon>
    </lineage>
</organism>
<dbReference type="InterPro" id="IPR058712">
    <property type="entry name" value="SRA_ScoMcrA"/>
</dbReference>
<accession>M0CXU6</accession>
<evidence type="ECO:0000256" key="1">
    <source>
        <dbReference type="SAM" id="MobiDB-lite"/>
    </source>
</evidence>
<dbReference type="InParanoid" id="M0CXU6"/>
<keyword evidence="3" id="KW-0540">Nuclease</keyword>
<feature type="domain" description="ScoMcrA-like SRA" evidence="2">
    <location>
        <begin position="44"/>
        <end position="135"/>
    </location>
</feature>
<protein>
    <submittedName>
        <fullName evidence="3">HNH endonuclease domain-containing protein</fullName>
    </submittedName>
</protein>
<name>M0CXU6_HALPD</name>
<dbReference type="GO" id="GO:0004519">
    <property type="term" value="F:endonuclease activity"/>
    <property type="evidence" value="ECO:0007669"/>
    <property type="project" value="UniProtKB-KW"/>
</dbReference>
<evidence type="ECO:0000313" key="4">
    <source>
        <dbReference type="Proteomes" id="UP000011513"/>
    </source>
</evidence>
<keyword evidence="3" id="KW-0255">Endonuclease</keyword>
<keyword evidence="4" id="KW-1185">Reference proteome</keyword>
<dbReference type="Gene3D" id="2.30.280.10">
    <property type="entry name" value="SRA-YDG"/>
    <property type="match status" value="1"/>
</dbReference>
<reference evidence="3 4" key="1">
    <citation type="journal article" date="2014" name="PLoS Genet.">
        <title>Phylogenetically driven sequencing of extremely halophilic archaea reveals strategies for static and dynamic osmo-response.</title>
        <authorList>
            <person name="Becker E.A."/>
            <person name="Seitzer P.M."/>
            <person name="Tritt A."/>
            <person name="Larsen D."/>
            <person name="Krusor M."/>
            <person name="Yao A.I."/>
            <person name="Wu D."/>
            <person name="Madern D."/>
            <person name="Eisen J.A."/>
            <person name="Darling A.E."/>
            <person name="Facciotti M.T."/>
        </authorList>
    </citation>
    <scope>NUCLEOTIDE SEQUENCE [LARGE SCALE GENOMIC DNA]</scope>
    <source>
        <strain evidence="3 4">JCM 14848</strain>
    </source>
</reference>
<comment type="caution">
    <text evidence="3">The sequence shown here is derived from an EMBL/GenBank/DDBJ whole genome shotgun (WGS) entry which is preliminary data.</text>
</comment>
<keyword evidence="3" id="KW-0378">Hydrolase</keyword>
<evidence type="ECO:0000313" key="3">
    <source>
        <dbReference type="EMBL" id="ELZ26719.1"/>
    </source>
</evidence>
<dbReference type="eggNOG" id="arCOG09398">
    <property type="taxonomic scope" value="Archaea"/>
</dbReference>
<sequence length="218" mass="24510">MRLADLELEPGAAYEAAELREAFDRRMTGRGIEICYDDDDRRQRYLRLFSTDSGPYEDDVTGGQFTYVGEGQRGDQTLTGGNRYLKNAADAPLPIFFFHREAGESAWEYQGQVDVLACDEAEHGGRTVYQFTLQRRSETRERIDRTEAAADLDAPERVETSRSRVVRSTPVVRALKERYGHACQLCGATRRRGWTSTPPSASRRVGAASFGARRSSGR</sequence>